<reference evidence="3" key="1">
    <citation type="journal article" date="2021" name="Nat. Commun.">
        <title>Genetic determinants of endophytism in the Arabidopsis root mycobiome.</title>
        <authorList>
            <person name="Mesny F."/>
            <person name="Miyauchi S."/>
            <person name="Thiergart T."/>
            <person name="Pickel B."/>
            <person name="Atanasova L."/>
            <person name="Karlsson M."/>
            <person name="Huettel B."/>
            <person name="Barry K.W."/>
            <person name="Haridas S."/>
            <person name="Chen C."/>
            <person name="Bauer D."/>
            <person name="Andreopoulos W."/>
            <person name="Pangilinan J."/>
            <person name="LaButti K."/>
            <person name="Riley R."/>
            <person name="Lipzen A."/>
            <person name="Clum A."/>
            <person name="Drula E."/>
            <person name="Henrissat B."/>
            <person name="Kohler A."/>
            <person name="Grigoriev I.V."/>
            <person name="Martin F.M."/>
            <person name="Hacquard S."/>
        </authorList>
    </citation>
    <scope>NUCLEOTIDE SEQUENCE</scope>
    <source>
        <strain evidence="3">MPI-CAGE-AT-0016</strain>
    </source>
</reference>
<evidence type="ECO:0000256" key="1">
    <source>
        <dbReference type="SAM" id="MobiDB-lite"/>
    </source>
</evidence>
<feature type="region of interest" description="Disordered" evidence="1">
    <location>
        <begin position="44"/>
        <end position="64"/>
    </location>
</feature>
<evidence type="ECO:0000313" key="4">
    <source>
        <dbReference type="Proteomes" id="UP000813385"/>
    </source>
</evidence>
<feature type="transmembrane region" description="Helical" evidence="2">
    <location>
        <begin position="172"/>
        <end position="193"/>
    </location>
</feature>
<evidence type="ECO:0000256" key="2">
    <source>
        <dbReference type="SAM" id="Phobius"/>
    </source>
</evidence>
<accession>A0A8K0TP73</accession>
<name>A0A8K0TP73_9PEZI</name>
<dbReference type="AlphaFoldDB" id="A0A8K0TP73"/>
<evidence type="ECO:0000313" key="3">
    <source>
        <dbReference type="EMBL" id="KAH7369078.1"/>
    </source>
</evidence>
<organism evidence="3 4">
    <name type="scientific">Plectosphaerella cucumerina</name>
    <dbReference type="NCBI Taxonomy" id="40658"/>
    <lineage>
        <taxon>Eukaryota</taxon>
        <taxon>Fungi</taxon>
        <taxon>Dikarya</taxon>
        <taxon>Ascomycota</taxon>
        <taxon>Pezizomycotina</taxon>
        <taxon>Sordariomycetes</taxon>
        <taxon>Hypocreomycetidae</taxon>
        <taxon>Glomerellales</taxon>
        <taxon>Plectosphaerellaceae</taxon>
        <taxon>Plectosphaerella</taxon>
    </lineage>
</organism>
<proteinExistence type="predicted"/>
<feature type="region of interest" description="Disordered" evidence="1">
    <location>
        <begin position="357"/>
        <end position="401"/>
    </location>
</feature>
<feature type="region of interest" description="Disordered" evidence="1">
    <location>
        <begin position="232"/>
        <end position="268"/>
    </location>
</feature>
<keyword evidence="4" id="KW-1185">Reference proteome</keyword>
<comment type="caution">
    <text evidence="3">The sequence shown here is derived from an EMBL/GenBank/DDBJ whole genome shotgun (WGS) entry which is preliminary data.</text>
</comment>
<keyword evidence="2" id="KW-0812">Transmembrane</keyword>
<dbReference type="Proteomes" id="UP000813385">
    <property type="component" value="Unassembled WGS sequence"/>
</dbReference>
<sequence length="401" mass="41972">MDALNHRQEDGEDCPRGTKFFDCADNLFTGCCSVDPCNLSTCPDGQGAEKEDNDKTTKTAASPTSRLEVTVSSSVNIPVISTSSVEISEAVSSDGPTSIVITVTPTTDSESIAAPTTTENEAASTESEALVSPDATSTTDGIGGIATATASSTDAAAGDTDTGTGGLPIQQVVGICVAIGSVVVIAAFILFWLNRRRRRVNNAIGFGDRTFSGYELQPYALASTVSTSDPFGNGSEGQFTRASACRRPVSRRGVPNGSLPGQPGETRMPDVVVTAPLKAMTTPASPTDSQPVVSSADTSQGESTRFDFSRADVSTPEIQGSPSFAQVATFRGLPRIVEIPSTRRDFQRTYVPYRPGAEASRSGGVGVGAHGIRANLNPTEEERSMRQHVTSGAQYENGRRD</sequence>
<dbReference type="EMBL" id="JAGPXD010000002">
    <property type="protein sequence ID" value="KAH7369078.1"/>
    <property type="molecule type" value="Genomic_DNA"/>
</dbReference>
<feature type="compositionally biased region" description="Basic and acidic residues" evidence="1">
    <location>
        <begin position="47"/>
        <end position="57"/>
    </location>
</feature>
<dbReference type="OrthoDB" id="5431298at2759"/>
<keyword evidence="2" id="KW-0472">Membrane</keyword>
<protein>
    <submittedName>
        <fullName evidence="3">Uncharacterized protein</fullName>
    </submittedName>
</protein>
<gene>
    <name evidence="3" type="ORF">B0T11DRAFT_338118</name>
</gene>
<keyword evidence="2" id="KW-1133">Transmembrane helix</keyword>
<feature type="compositionally biased region" description="Polar residues" evidence="1">
    <location>
        <begin position="232"/>
        <end position="241"/>
    </location>
</feature>
<feature type="region of interest" description="Disordered" evidence="1">
    <location>
        <begin position="104"/>
        <end position="145"/>
    </location>
</feature>
<feature type="compositionally biased region" description="Polar residues" evidence="1">
    <location>
        <begin position="282"/>
        <end position="303"/>
    </location>
</feature>
<feature type="region of interest" description="Disordered" evidence="1">
    <location>
        <begin position="281"/>
        <end position="304"/>
    </location>
</feature>